<dbReference type="InterPro" id="IPR018376">
    <property type="entry name" value="Enoyl-CoA_hyd/isom_CS"/>
</dbReference>
<evidence type="ECO:0000313" key="4">
    <source>
        <dbReference type="EMBL" id="MBD3107200.1"/>
    </source>
</evidence>
<dbReference type="Gene3D" id="3.90.226.10">
    <property type="entry name" value="2-enoyl-CoA Hydratase, Chain A, domain 1"/>
    <property type="match status" value="1"/>
</dbReference>
<dbReference type="PANTHER" id="PTHR11941">
    <property type="entry name" value="ENOYL-COA HYDRATASE-RELATED"/>
    <property type="match status" value="1"/>
</dbReference>
<organism evidence="4 5">
    <name type="scientific">Peribacillus faecalis</name>
    <dbReference type="NCBI Taxonomy" id="2772559"/>
    <lineage>
        <taxon>Bacteria</taxon>
        <taxon>Bacillati</taxon>
        <taxon>Bacillota</taxon>
        <taxon>Bacilli</taxon>
        <taxon>Bacillales</taxon>
        <taxon>Bacillaceae</taxon>
        <taxon>Peribacillus</taxon>
    </lineage>
</organism>
<gene>
    <name evidence="4" type="ORF">IEO70_02385</name>
</gene>
<feature type="domain" description="PH" evidence="3">
    <location>
        <begin position="1"/>
        <end position="43"/>
    </location>
</feature>
<dbReference type="SUPFAM" id="SSF52096">
    <property type="entry name" value="ClpP/crotonase"/>
    <property type="match status" value="1"/>
</dbReference>
<dbReference type="RefSeq" id="WP_190996749.1">
    <property type="nucleotide sequence ID" value="NZ_JACXSI010000004.1"/>
</dbReference>
<dbReference type="Proteomes" id="UP000602076">
    <property type="component" value="Unassembled WGS sequence"/>
</dbReference>
<dbReference type="GO" id="GO:0006635">
    <property type="term" value="P:fatty acid beta-oxidation"/>
    <property type="evidence" value="ECO:0007669"/>
    <property type="project" value="TreeGrafter"/>
</dbReference>
<comment type="similarity">
    <text evidence="1 2">Belongs to the enoyl-CoA hydratase/isomerase family.</text>
</comment>
<keyword evidence="5" id="KW-1185">Reference proteome</keyword>
<dbReference type="PROSITE" id="PS00166">
    <property type="entry name" value="ENOYL_COA_HYDRATASE"/>
    <property type="match status" value="1"/>
</dbReference>
<dbReference type="InterPro" id="IPR001753">
    <property type="entry name" value="Enoyl-CoA_hydra/iso"/>
</dbReference>
<dbReference type="InterPro" id="IPR001849">
    <property type="entry name" value="PH_domain"/>
</dbReference>
<name>A0A927CWE4_9BACI</name>
<dbReference type="CDD" id="cd06558">
    <property type="entry name" value="crotonase-like"/>
    <property type="match status" value="1"/>
</dbReference>
<reference evidence="4" key="1">
    <citation type="submission" date="2020-09" db="EMBL/GenBank/DDBJ databases">
        <title>Bacillus faecalis sp. nov., a moderately halophilic bacterium isolated from cow faeces.</title>
        <authorList>
            <person name="Jiang L."/>
            <person name="Lee J."/>
        </authorList>
    </citation>
    <scope>NUCLEOTIDE SEQUENCE</scope>
    <source>
        <strain evidence="4">AGMB 02131</strain>
    </source>
</reference>
<evidence type="ECO:0000313" key="5">
    <source>
        <dbReference type="Proteomes" id="UP000602076"/>
    </source>
</evidence>
<dbReference type="InterPro" id="IPR029045">
    <property type="entry name" value="ClpP/crotonase-like_dom_sf"/>
</dbReference>
<sequence>MRDLLFSVENNIARIVLNRPESLNAFSEEMIESWIDALETVRDSDDIRVLVVSGNGRGFCSGGDIKSMANGEGFIKSDGSSDYTSTALARKNSLWKKVQRVPLLLQEIDIPVIAVLHGFAFGAGFDITLACDIRIAAADTKIAESYVKAGIVPGDGGAYFLPRLAGIDKALELLWMGEVLTAYQAKELGLVTHVVHEDELTAFVETYVEKLANAPQQVLRFTKRAVYQGLEMNLRTSLDMISSSMGILTELEDYQEGVNALVEKRKPSFR</sequence>
<protein>
    <submittedName>
        <fullName evidence="4">Enoyl-CoA hydratase/isomerase family protein</fullName>
    </submittedName>
</protein>
<comment type="caution">
    <text evidence="4">The sequence shown here is derived from an EMBL/GenBank/DDBJ whole genome shotgun (WGS) entry which is preliminary data.</text>
</comment>
<proteinExistence type="inferred from homology"/>
<dbReference type="Pfam" id="PF00378">
    <property type="entry name" value="ECH_1"/>
    <property type="match status" value="1"/>
</dbReference>
<evidence type="ECO:0000256" key="1">
    <source>
        <dbReference type="ARBA" id="ARBA00005254"/>
    </source>
</evidence>
<dbReference type="PROSITE" id="PS50003">
    <property type="entry name" value="PH_DOMAIN"/>
    <property type="match status" value="1"/>
</dbReference>
<evidence type="ECO:0000259" key="3">
    <source>
        <dbReference type="PROSITE" id="PS50003"/>
    </source>
</evidence>
<dbReference type="PANTHER" id="PTHR11941:SF54">
    <property type="entry name" value="ENOYL-COA HYDRATASE, MITOCHONDRIAL"/>
    <property type="match status" value="1"/>
</dbReference>
<dbReference type="EMBL" id="JACXSI010000004">
    <property type="protein sequence ID" value="MBD3107200.1"/>
    <property type="molecule type" value="Genomic_DNA"/>
</dbReference>
<dbReference type="AlphaFoldDB" id="A0A927CWE4"/>
<accession>A0A927CWE4</accession>
<dbReference type="GO" id="GO:0003824">
    <property type="term" value="F:catalytic activity"/>
    <property type="evidence" value="ECO:0007669"/>
    <property type="project" value="InterPro"/>
</dbReference>
<evidence type="ECO:0000256" key="2">
    <source>
        <dbReference type="RuleBase" id="RU003707"/>
    </source>
</evidence>